<comment type="caution">
    <text evidence="3">The sequence shown here is derived from an EMBL/GenBank/DDBJ whole genome shotgun (WGS) entry which is preliminary data.</text>
</comment>
<evidence type="ECO:0000313" key="4">
    <source>
        <dbReference type="Proteomes" id="UP001159405"/>
    </source>
</evidence>
<keyword evidence="4" id="KW-1185">Reference proteome</keyword>
<feature type="chain" id="PRO_5046492504" evidence="2">
    <location>
        <begin position="22"/>
        <end position="300"/>
    </location>
</feature>
<evidence type="ECO:0000256" key="1">
    <source>
        <dbReference type="SAM" id="Phobius"/>
    </source>
</evidence>
<evidence type="ECO:0000313" key="3">
    <source>
        <dbReference type="EMBL" id="CAH3125072.1"/>
    </source>
</evidence>
<keyword evidence="1" id="KW-0472">Membrane</keyword>
<feature type="transmembrane region" description="Helical" evidence="1">
    <location>
        <begin position="278"/>
        <end position="299"/>
    </location>
</feature>
<organism evidence="3 4">
    <name type="scientific">Porites lobata</name>
    <dbReference type="NCBI Taxonomy" id="104759"/>
    <lineage>
        <taxon>Eukaryota</taxon>
        <taxon>Metazoa</taxon>
        <taxon>Cnidaria</taxon>
        <taxon>Anthozoa</taxon>
        <taxon>Hexacorallia</taxon>
        <taxon>Scleractinia</taxon>
        <taxon>Fungiina</taxon>
        <taxon>Poritidae</taxon>
        <taxon>Porites</taxon>
    </lineage>
</organism>
<reference evidence="3 4" key="1">
    <citation type="submission" date="2022-05" db="EMBL/GenBank/DDBJ databases">
        <authorList>
            <consortium name="Genoscope - CEA"/>
            <person name="William W."/>
        </authorList>
    </citation>
    <scope>NUCLEOTIDE SEQUENCE [LARGE SCALE GENOMIC DNA]</scope>
</reference>
<dbReference type="EMBL" id="CALNXK010000040">
    <property type="protein sequence ID" value="CAH3125072.1"/>
    <property type="molecule type" value="Genomic_DNA"/>
</dbReference>
<keyword evidence="1" id="KW-0812">Transmembrane</keyword>
<name>A0ABN8P062_9CNID</name>
<feature type="signal peptide" evidence="2">
    <location>
        <begin position="1"/>
        <end position="21"/>
    </location>
</feature>
<dbReference type="Proteomes" id="UP001159405">
    <property type="component" value="Unassembled WGS sequence"/>
</dbReference>
<keyword evidence="1" id="KW-1133">Transmembrane helix</keyword>
<sequence length="300" mass="33421">MELFKIYFSLLTLKVSMIVYADDFATARQKINETKPNINSPYACLRHTSKFHQQASGYYDTFCGEKKSGEDKVACRIKDVPTIGFLVCKTPKVEEVICSDVIKTEVENIKTVRSANIKTVTISTPRIDGVKCGEDQSLNCSGFLEEWITSETGRFKHVRDHIDGNTVANLINDVKNFTTTTGLSTTAADLKKIKNYMMIDPNKNKYRQICDLQGFFLVKGGFLVADVPAIENVSISDPCWTGEPTTKKVIDALNEMISKFSPTSAKSNRSISRSGLNFNAYLLLFGSHFVTVIVASYVLT</sequence>
<keyword evidence="2" id="KW-0732">Signal</keyword>
<evidence type="ECO:0000256" key="2">
    <source>
        <dbReference type="SAM" id="SignalP"/>
    </source>
</evidence>
<proteinExistence type="predicted"/>
<accession>A0ABN8P062</accession>
<gene>
    <name evidence="3" type="ORF">PLOB_00031589</name>
</gene>
<protein>
    <submittedName>
        <fullName evidence="3">Uncharacterized protein</fullName>
    </submittedName>
</protein>